<dbReference type="EMBL" id="MTKT01004581">
    <property type="protein sequence ID" value="OWM70977.1"/>
    <property type="molecule type" value="Genomic_DNA"/>
</dbReference>
<feature type="domain" description="Myb/SANT-like" evidence="2">
    <location>
        <begin position="19"/>
        <end position="117"/>
    </location>
</feature>
<accession>A0A218WDN4</accession>
<evidence type="ECO:0000313" key="4">
    <source>
        <dbReference type="Proteomes" id="UP000197138"/>
    </source>
</evidence>
<reference evidence="5" key="3">
    <citation type="journal article" date="2020" name="Plant Biotechnol. J.">
        <title>The pomegranate (Punica granatum L.) draft genome dissects genetic divergence between soft- and hard-seeded cultivars.</title>
        <authorList>
            <person name="Luo X."/>
            <person name="Li H."/>
            <person name="Wu Z."/>
            <person name="Yao W."/>
            <person name="Zhao P."/>
            <person name="Cao D."/>
            <person name="Yu H."/>
            <person name="Li K."/>
            <person name="Poudel K."/>
            <person name="Zhao D."/>
            <person name="Zhang F."/>
            <person name="Xia X."/>
            <person name="Chen L."/>
            <person name="Wang Q."/>
            <person name="Jing D."/>
            <person name="Cao S."/>
        </authorList>
    </citation>
    <scope>NUCLEOTIDE SEQUENCE [LARGE SCALE GENOMIC DNA]</scope>
</reference>
<feature type="compositionally biased region" description="Polar residues" evidence="1">
    <location>
        <begin position="176"/>
        <end position="194"/>
    </location>
</feature>
<dbReference type="PANTHER" id="PTHR48464">
    <property type="match status" value="1"/>
</dbReference>
<reference evidence="4" key="1">
    <citation type="journal article" date="2017" name="Plant J.">
        <title>The pomegranate (Punica granatum L.) genome and the genomics of punicalagin biosynthesis.</title>
        <authorList>
            <person name="Qin G."/>
            <person name="Xu C."/>
            <person name="Ming R."/>
            <person name="Tang H."/>
            <person name="Guyot R."/>
            <person name="Kramer E.M."/>
            <person name="Hu Y."/>
            <person name="Yi X."/>
            <person name="Qi Y."/>
            <person name="Xu X."/>
            <person name="Gao Z."/>
            <person name="Pan H."/>
            <person name="Jian J."/>
            <person name="Tian Y."/>
            <person name="Yue Z."/>
            <person name="Xu Y."/>
        </authorList>
    </citation>
    <scope>NUCLEOTIDE SEQUENCE [LARGE SCALE GENOMIC DNA]</scope>
    <source>
        <strain evidence="4">cv. Dabenzi</strain>
    </source>
</reference>
<name>A0A218WDN4_PUNGR</name>
<evidence type="ECO:0000313" key="5">
    <source>
        <dbReference type="Proteomes" id="UP000515151"/>
    </source>
</evidence>
<evidence type="ECO:0000259" key="2">
    <source>
        <dbReference type="Pfam" id="PF12776"/>
    </source>
</evidence>
<sequence>MEDNFASVNSQVSKSGKRKWTMAEDAVIISYMIDLRNMGTHNADIGFKSGYLPELEKMLLEKLPNCGIKARPHIESRLKTLKKKWAIVYDMMLNISGFGWDSTRKMVTAEDDVWEAYVATHKEAAPFRLKSFSHFEELSIIYAKDRAIGKDAQAVEDILKEFEIEDLTAVTEEADVNTSNENKSANANTITSGDVSRANLPPTEDPGSVSSGKKWKKNEGDFSIISQAVNTMASDMNEACMMLSKSIHSDIVQEKFLELPGALRSVDGFISAQVPIFLSGVMRPSSRSEIIKVNLLVSSYLFERVCL</sequence>
<dbReference type="Proteomes" id="UP000197138">
    <property type="component" value="Unassembled WGS sequence"/>
</dbReference>
<proteinExistence type="predicted"/>
<evidence type="ECO:0000313" key="3">
    <source>
        <dbReference type="EMBL" id="OWM70977.1"/>
    </source>
</evidence>
<reference evidence="6" key="4">
    <citation type="submission" date="2025-04" db="UniProtKB">
        <authorList>
            <consortium name="RefSeq"/>
        </authorList>
    </citation>
    <scope>IDENTIFICATION</scope>
    <source>
        <tissue evidence="6">Leaf</tissue>
    </source>
</reference>
<protein>
    <submittedName>
        <fullName evidence="6">Uncharacterized protein At2g29880-like</fullName>
    </submittedName>
</protein>
<dbReference type="OrthoDB" id="76215at2759"/>
<organism evidence="3 4">
    <name type="scientific">Punica granatum</name>
    <name type="common">Pomegranate</name>
    <dbReference type="NCBI Taxonomy" id="22663"/>
    <lineage>
        <taxon>Eukaryota</taxon>
        <taxon>Viridiplantae</taxon>
        <taxon>Streptophyta</taxon>
        <taxon>Embryophyta</taxon>
        <taxon>Tracheophyta</taxon>
        <taxon>Spermatophyta</taxon>
        <taxon>Magnoliopsida</taxon>
        <taxon>eudicotyledons</taxon>
        <taxon>Gunneridae</taxon>
        <taxon>Pentapetalae</taxon>
        <taxon>rosids</taxon>
        <taxon>malvids</taxon>
        <taxon>Myrtales</taxon>
        <taxon>Lythraceae</taxon>
        <taxon>Punica</taxon>
    </lineage>
</organism>
<evidence type="ECO:0000256" key="1">
    <source>
        <dbReference type="SAM" id="MobiDB-lite"/>
    </source>
</evidence>
<dbReference type="InterPro" id="IPR024752">
    <property type="entry name" value="Myb/SANT-like_dom"/>
</dbReference>
<dbReference type="PANTHER" id="PTHR48464:SF1">
    <property type="entry name" value="MYB_SANT-LIKE DOMAIN-CONTAINING PROTEIN"/>
    <property type="match status" value="1"/>
</dbReference>
<dbReference type="RefSeq" id="XP_031378391.1">
    <property type="nucleotide sequence ID" value="XM_031522531.1"/>
</dbReference>
<gene>
    <name evidence="6" type="primary">LOC116193783</name>
    <name evidence="3" type="ORF">CDL15_Pgr013158</name>
</gene>
<feature type="region of interest" description="Disordered" evidence="1">
    <location>
        <begin position="173"/>
        <end position="215"/>
    </location>
</feature>
<dbReference type="Proteomes" id="UP000515151">
    <property type="component" value="Chromosome 2"/>
</dbReference>
<keyword evidence="5" id="KW-1185">Reference proteome</keyword>
<dbReference type="AlphaFoldDB" id="A0A218WDN4"/>
<dbReference type="Pfam" id="PF12776">
    <property type="entry name" value="Myb_DNA-bind_3"/>
    <property type="match status" value="1"/>
</dbReference>
<reference evidence="3" key="2">
    <citation type="submission" date="2017-06" db="EMBL/GenBank/DDBJ databases">
        <title>The pomegranate genome and the genomics of punicalagin biosynthesis.</title>
        <authorList>
            <person name="Xu C."/>
        </authorList>
    </citation>
    <scope>NUCLEOTIDE SEQUENCE [LARGE SCALE GENOMIC DNA]</scope>
    <source>
        <tissue evidence="3">Fresh leaf</tissue>
    </source>
</reference>
<dbReference type="GeneID" id="116193783"/>
<evidence type="ECO:0000313" key="6">
    <source>
        <dbReference type="RefSeq" id="XP_031378391.1"/>
    </source>
</evidence>